<dbReference type="InterPro" id="IPR036866">
    <property type="entry name" value="RibonucZ/Hydroxyglut_hydro"/>
</dbReference>
<gene>
    <name evidence="2" type="ordered locus">HBHAL_2524</name>
</gene>
<proteinExistence type="predicted"/>
<dbReference type="InterPro" id="IPR050662">
    <property type="entry name" value="Sec-metab_biosynth-thioest"/>
</dbReference>
<dbReference type="Pfam" id="PF00753">
    <property type="entry name" value="Lactamase_B"/>
    <property type="match status" value="1"/>
</dbReference>
<dbReference type="SMART" id="SM00849">
    <property type="entry name" value="Lactamase_B"/>
    <property type="match status" value="1"/>
</dbReference>
<name>I0JL49_HALH3</name>
<dbReference type="KEGG" id="hhd:HBHAL_2524"/>
<organism evidence="2 3">
    <name type="scientific">Halobacillus halophilus (strain ATCC 35676 / DSM 2266 / JCM 20832 / KCTC 3685 / LMG 17431 / NBRC 102448 / NCIMB 2269)</name>
    <name type="common">Sporosarcina halophila</name>
    <dbReference type="NCBI Taxonomy" id="866895"/>
    <lineage>
        <taxon>Bacteria</taxon>
        <taxon>Bacillati</taxon>
        <taxon>Bacillota</taxon>
        <taxon>Bacilli</taxon>
        <taxon>Bacillales</taxon>
        <taxon>Bacillaceae</taxon>
        <taxon>Halobacillus</taxon>
    </lineage>
</organism>
<dbReference type="Gene3D" id="3.60.15.10">
    <property type="entry name" value="Ribonuclease Z/Hydroxyacylglutathione hydrolase-like"/>
    <property type="match status" value="1"/>
</dbReference>
<dbReference type="EMBL" id="HE717023">
    <property type="protein sequence ID" value="CCG44869.1"/>
    <property type="molecule type" value="Genomic_DNA"/>
</dbReference>
<keyword evidence="3" id="KW-1185">Reference proteome</keyword>
<dbReference type="PANTHER" id="PTHR23131">
    <property type="entry name" value="ENDORIBONUCLEASE LACTB2"/>
    <property type="match status" value="1"/>
</dbReference>
<reference evidence="2 3" key="1">
    <citation type="journal article" date="2013" name="Environ. Microbiol.">
        <title>Chloride and organic osmolytes: a hybrid strategy to cope with elevated salinities by the moderately halophilic, chloride-dependent bacterium Halobacillus halophilus.</title>
        <authorList>
            <person name="Saum S.H."/>
            <person name="Pfeiffer F."/>
            <person name="Palm P."/>
            <person name="Rampp M."/>
            <person name="Schuster S.C."/>
            <person name="Muller V."/>
            <person name="Oesterhelt D."/>
        </authorList>
    </citation>
    <scope>NUCLEOTIDE SEQUENCE [LARGE SCALE GENOMIC DNA]</scope>
    <source>
        <strain evidence="3">ATCC 35676 / DSM 2266 / JCM 20832 / KCTC 3685 / LMG 17431 / NBRC 102448 / NCIMB 2269</strain>
    </source>
</reference>
<accession>I0JL49</accession>
<dbReference type="PATRIC" id="fig|866895.3.peg.1536"/>
<dbReference type="eggNOG" id="COG0491">
    <property type="taxonomic scope" value="Bacteria"/>
</dbReference>
<evidence type="ECO:0000313" key="2">
    <source>
        <dbReference type="EMBL" id="CCG44869.1"/>
    </source>
</evidence>
<sequence>MKVGHHGEVTSVLGNVRRGNFSMSVYIFYIDGMLVDTGASRMLEDFKSFYQETPIDFVSITHPHEDHTGTAKWLQTELNIPVYIKKEAITGCKVEADLPLYRKRIWGGREPFSPWPFGETIESMNHSYELIHTPGHEKNHMALFDKGHGRLFSGDLFIHPKPKVIMEDESVPVMIRSIRNILQFDFQEMFCQHAGYIQDGKSAMRKKLSYLEELSEQVQMLYKKGFTIEEINGTLFPDVPVIVPHSGYEYDSKHMIRSIIEEM</sequence>
<protein>
    <recommendedName>
        <fullName evidence="1">Metallo-beta-lactamase domain-containing protein</fullName>
    </recommendedName>
</protein>
<dbReference type="HOGENOM" id="CLU_071018_0_0_9"/>
<feature type="domain" description="Metallo-beta-lactamase" evidence="1">
    <location>
        <begin position="24"/>
        <end position="193"/>
    </location>
</feature>
<dbReference type="Proteomes" id="UP000007397">
    <property type="component" value="Chromosome"/>
</dbReference>
<evidence type="ECO:0000313" key="3">
    <source>
        <dbReference type="Proteomes" id="UP000007397"/>
    </source>
</evidence>
<dbReference type="RefSeq" id="WP_014642765.1">
    <property type="nucleotide sequence ID" value="NC_017668.1"/>
</dbReference>
<dbReference type="AlphaFoldDB" id="I0JL49"/>
<dbReference type="STRING" id="866895.HBHAL_2524"/>
<evidence type="ECO:0000259" key="1">
    <source>
        <dbReference type="SMART" id="SM00849"/>
    </source>
</evidence>
<dbReference type="InterPro" id="IPR001279">
    <property type="entry name" value="Metallo-B-lactamas"/>
</dbReference>
<dbReference type="SUPFAM" id="SSF56281">
    <property type="entry name" value="Metallo-hydrolase/oxidoreductase"/>
    <property type="match status" value="1"/>
</dbReference>